<feature type="domain" description="SRCR" evidence="11">
    <location>
        <begin position="332"/>
        <end position="429"/>
    </location>
</feature>
<feature type="disulfide bond" evidence="9">
    <location>
        <begin position="196"/>
        <end position="206"/>
    </location>
</feature>
<feature type="disulfide bond" evidence="9">
    <location>
        <begin position="268"/>
        <end position="329"/>
    </location>
</feature>
<feature type="disulfide bond" evidence="9">
    <location>
        <begin position="93"/>
        <end position="103"/>
    </location>
</feature>
<feature type="disulfide bond" evidence="9">
    <location>
        <begin position="255"/>
        <end position="319"/>
    </location>
</feature>
<dbReference type="SUPFAM" id="SSF56487">
    <property type="entry name" value="SRCR-like"/>
    <property type="match status" value="4"/>
</dbReference>
<keyword evidence="13" id="KW-1185">Reference proteome</keyword>
<reference evidence="12" key="2">
    <citation type="submission" date="2025-09" db="UniProtKB">
        <authorList>
            <consortium name="Ensembl"/>
        </authorList>
    </citation>
    <scope>IDENTIFICATION</scope>
</reference>
<feature type="signal peptide" evidence="10">
    <location>
        <begin position="1"/>
        <end position="22"/>
    </location>
</feature>
<comment type="subunit">
    <text evidence="7">Interacts with LGALS1 and laminin.</text>
</comment>
<dbReference type="InterPro" id="IPR001190">
    <property type="entry name" value="SRCR"/>
</dbReference>
<evidence type="ECO:0000259" key="11">
    <source>
        <dbReference type="PROSITE" id="PS50287"/>
    </source>
</evidence>
<feature type="domain" description="SRCR" evidence="11">
    <location>
        <begin position="230"/>
        <end position="330"/>
    </location>
</feature>
<dbReference type="FunFam" id="3.10.250.10:FF:000006">
    <property type="entry name" value="neurotrypsin isoform X2"/>
    <property type="match status" value="1"/>
</dbReference>
<evidence type="ECO:0000256" key="7">
    <source>
        <dbReference type="ARBA" id="ARBA00064153"/>
    </source>
</evidence>
<dbReference type="Pfam" id="PF00530">
    <property type="entry name" value="SRCR"/>
    <property type="match status" value="4"/>
</dbReference>
<protein>
    <recommendedName>
        <fullName evidence="8">Soluble scavenger receptor cysteine-rich domain-containing protein SSC5D</fullName>
    </recommendedName>
</protein>
<dbReference type="Gene3D" id="3.10.250.10">
    <property type="entry name" value="SRCR-like domain"/>
    <property type="match status" value="4"/>
</dbReference>
<evidence type="ECO:0000256" key="4">
    <source>
        <dbReference type="ARBA" id="ARBA00023170"/>
    </source>
</evidence>
<dbReference type="SMART" id="SM00202">
    <property type="entry name" value="SR"/>
    <property type="match status" value="4"/>
</dbReference>
<dbReference type="GeneTree" id="ENSGT00940000164475"/>
<accession>A0A9J8A2K5</accession>
<evidence type="ECO:0000256" key="9">
    <source>
        <dbReference type="PROSITE-ProRule" id="PRU00196"/>
    </source>
</evidence>
<keyword evidence="4" id="KW-0675">Receptor</keyword>
<feature type="disulfide bond" evidence="9">
    <location>
        <begin position="49"/>
        <end position="113"/>
    </location>
</feature>
<feature type="disulfide bond" evidence="9">
    <location>
        <begin position="398"/>
        <end position="408"/>
    </location>
</feature>
<evidence type="ECO:0000256" key="3">
    <source>
        <dbReference type="ARBA" id="ARBA00023157"/>
    </source>
</evidence>
<dbReference type="FunFam" id="3.10.250.10:FF:000007">
    <property type="entry name" value="Soluble scavenger receptor cysteine-rich domain-containing protein SSC5D"/>
    <property type="match status" value="3"/>
</dbReference>
<evidence type="ECO:0000256" key="10">
    <source>
        <dbReference type="SAM" id="SignalP"/>
    </source>
</evidence>
<evidence type="ECO:0000256" key="8">
    <source>
        <dbReference type="ARBA" id="ARBA00069168"/>
    </source>
</evidence>
<dbReference type="OMA" id="FRGPDHN"/>
<comment type="caution">
    <text evidence="9">Lacks conserved residue(s) required for the propagation of feature annotation.</text>
</comment>
<dbReference type="GO" id="GO:0016020">
    <property type="term" value="C:membrane"/>
    <property type="evidence" value="ECO:0007669"/>
    <property type="project" value="InterPro"/>
</dbReference>
<dbReference type="PROSITE" id="PS50287">
    <property type="entry name" value="SRCR_2"/>
    <property type="match status" value="4"/>
</dbReference>
<feature type="disulfide bond" evidence="9">
    <location>
        <begin position="299"/>
        <end position="309"/>
    </location>
</feature>
<feature type="domain" description="SRCR" evidence="11">
    <location>
        <begin position="24"/>
        <end position="124"/>
    </location>
</feature>
<feature type="disulfide bond" evidence="9">
    <location>
        <begin position="165"/>
        <end position="226"/>
    </location>
</feature>
<feature type="disulfide bond" evidence="9">
    <location>
        <begin position="152"/>
        <end position="216"/>
    </location>
</feature>
<organism evidence="12 13">
    <name type="scientific">Cyprinus carpio carpio</name>
    <dbReference type="NCBI Taxonomy" id="630221"/>
    <lineage>
        <taxon>Eukaryota</taxon>
        <taxon>Metazoa</taxon>
        <taxon>Chordata</taxon>
        <taxon>Craniata</taxon>
        <taxon>Vertebrata</taxon>
        <taxon>Euteleostomi</taxon>
        <taxon>Actinopterygii</taxon>
        <taxon>Neopterygii</taxon>
        <taxon>Teleostei</taxon>
        <taxon>Ostariophysi</taxon>
        <taxon>Cypriniformes</taxon>
        <taxon>Cyprinidae</taxon>
        <taxon>Cyprininae</taxon>
        <taxon>Cyprinus</taxon>
    </lineage>
</organism>
<dbReference type="Ensembl" id="ENSCCRT00000167940.1">
    <property type="protein sequence ID" value="ENSCCRP00000139082.1"/>
    <property type="gene ID" value="ENSCCRG00000000915.2"/>
</dbReference>
<proteinExistence type="predicted"/>
<evidence type="ECO:0000256" key="1">
    <source>
        <dbReference type="ARBA" id="ARBA00022729"/>
    </source>
</evidence>
<keyword evidence="1 10" id="KW-0732">Signal</keyword>
<feature type="domain" description="SRCR" evidence="11">
    <location>
        <begin position="127"/>
        <end position="227"/>
    </location>
</feature>
<evidence type="ECO:0000256" key="6">
    <source>
        <dbReference type="ARBA" id="ARBA00058074"/>
    </source>
</evidence>
<evidence type="ECO:0000313" key="13">
    <source>
        <dbReference type="Proteomes" id="UP001108240"/>
    </source>
</evidence>
<keyword evidence="5" id="KW-0325">Glycoprotein</keyword>
<sequence>MFQNSLWLILILDFGNGPPVESFLRLTNGIGFCSGRVEVLHDGQWGTVCDDYWDQTDATVVCREIGCGNVIEAKSVAYFGEGSGEIWMDNVNCNGTESSLMDCKTLGWGIHNCVHSEDAGVICEDYIRLINGADSCSGRVEVLHDGQWGTVCDDGWDQTDAAVVCRDLNCGNVIEAKSAAYFGPGVGPVWMGDVQCTGTEASLVNCTSTKWGIQSCEHLKDAGVTCQAFIRLINGADSCSGRVEVLHDGQWGTVCDDGWDQTDAAVVCRELNCGNVIEAKSAAYFGPGVGPVWMGDVQCTGMEASLVNCTSTKWGIQSCEHLKDAGVTCKNVKLVDGSSECDGRVQILYNEQWGAVCHSGWDLADATVLCQELYCGDTAELRAYVQPSGQIWMDQLACTGNELTVQECPFTGWSVSSCLDGLHAGVSCQTTVRKVVVRIVVKAKSGVNVNNPDIKNKLLDTIRHVVESKGKYSVNWRIQPDEQVFHQQRTATGRAEAYLVK</sequence>
<name>A0A9J8A2K5_CYPCA</name>
<evidence type="ECO:0000256" key="5">
    <source>
        <dbReference type="ARBA" id="ARBA00023180"/>
    </source>
</evidence>
<reference evidence="12" key="1">
    <citation type="submission" date="2025-08" db="UniProtKB">
        <authorList>
            <consortium name="Ensembl"/>
        </authorList>
    </citation>
    <scope>IDENTIFICATION</scope>
</reference>
<feature type="chain" id="PRO_5039894062" description="Soluble scavenger receptor cysteine-rich domain-containing protein SSC5D" evidence="10">
    <location>
        <begin position="23"/>
        <end position="501"/>
    </location>
</feature>
<comment type="function">
    <text evidence="6">Binds to extracellular matrix proteins. Binds to pathogen-associated molecular patterns (PAMPs) present on the cell walls of Gram-positive and Gram-negative bacteria and fungi, behaving as a pattern recognition receptor (PRR). Induces bacterial and fungal aggregation and subsequent inhibition of PAMP-induced cytokine release. Does not possess intrinsic bactericidal activity. May play a role in the innate defense and homeostasis of certain epithelial surfaces.</text>
</comment>
<dbReference type="PANTHER" id="PTHR48071:SF18">
    <property type="entry name" value="DELETED IN MALIGNANT BRAIN TUMORS 1 PROTEIN-RELATED"/>
    <property type="match status" value="1"/>
</dbReference>
<dbReference type="PRINTS" id="PR00258">
    <property type="entry name" value="SPERACTRCPTR"/>
</dbReference>
<dbReference type="InterPro" id="IPR036772">
    <property type="entry name" value="SRCR-like_dom_sf"/>
</dbReference>
<keyword evidence="3 9" id="KW-1015">Disulfide bond</keyword>
<keyword evidence="2" id="KW-0677">Repeat</keyword>
<dbReference type="PANTHER" id="PTHR48071">
    <property type="entry name" value="SRCR DOMAIN-CONTAINING PROTEIN"/>
    <property type="match status" value="1"/>
</dbReference>
<dbReference type="AlphaFoldDB" id="A0A9J8A2K5"/>
<dbReference type="PROSITE" id="PS00420">
    <property type="entry name" value="SRCR_1"/>
    <property type="match status" value="1"/>
</dbReference>
<evidence type="ECO:0000313" key="12">
    <source>
        <dbReference type="Ensembl" id="ENSCCRP00000139082.1"/>
    </source>
</evidence>
<evidence type="ECO:0000256" key="2">
    <source>
        <dbReference type="ARBA" id="ARBA00022737"/>
    </source>
</evidence>
<feature type="disulfide bond" evidence="9">
    <location>
        <begin position="62"/>
        <end position="123"/>
    </location>
</feature>
<dbReference type="Proteomes" id="UP001108240">
    <property type="component" value="Unplaced"/>
</dbReference>